<dbReference type="AlphaFoldDB" id="A0A8H5G0F1"/>
<evidence type="ECO:0008006" key="11">
    <source>
        <dbReference type="Google" id="ProtNLM"/>
    </source>
</evidence>
<evidence type="ECO:0000256" key="7">
    <source>
        <dbReference type="ARBA" id="ARBA00023136"/>
    </source>
</evidence>
<evidence type="ECO:0000256" key="6">
    <source>
        <dbReference type="ARBA" id="ARBA00022989"/>
    </source>
</evidence>
<feature type="transmembrane region" description="Helical" evidence="8">
    <location>
        <begin position="235"/>
        <end position="253"/>
    </location>
</feature>
<dbReference type="InterPro" id="IPR009450">
    <property type="entry name" value="Plno_GlcNAc_GPI2"/>
</dbReference>
<protein>
    <recommendedName>
        <fullName evidence="11">Phosphatidylinositol N-acetylglucosaminyltransferase</fullName>
    </recommendedName>
</protein>
<comment type="subcellular location">
    <subcellularLocation>
        <location evidence="1">Membrane</location>
        <topology evidence="1">Multi-pass membrane protein</topology>
    </subcellularLocation>
</comment>
<dbReference type="PIRSF" id="PIRSF016104">
    <property type="entry name" value="GPI2"/>
    <property type="match status" value="1"/>
</dbReference>
<dbReference type="OrthoDB" id="196709at2759"/>
<dbReference type="PANTHER" id="PTHR12982:SF0">
    <property type="entry name" value="PHOSPHATIDYLINOSITOL N-ACETYLGLUCOSAMINYLTRANSFERASE SUBUNIT C"/>
    <property type="match status" value="1"/>
</dbReference>
<evidence type="ECO:0000256" key="8">
    <source>
        <dbReference type="SAM" id="Phobius"/>
    </source>
</evidence>
<keyword evidence="7 8" id="KW-0472">Membrane</keyword>
<feature type="transmembrane region" description="Helical" evidence="8">
    <location>
        <begin position="180"/>
        <end position="198"/>
    </location>
</feature>
<accession>A0A8H5G0F1</accession>
<dbReference type="Proteomes" id="UP000559027">
    <property type="component" value="Unassembled WGS sequence"/>
</dbReference>
<feature type="transmembrane region" description="Helical" evidence="8">
    <location>
        <begin position="204"/>
        <end position="223"/>
    </location>
</feature>
<dbReference type="GO" id="GO:0000506">
    <property type="term" value="C:glycosylphosphatidylinositol-N-acetylglucosaminyltransferase (GPI-GnT) complex"/>
    <property type="evidence" value="ECO:0007669"/>
    <property type="project" value="TreeGrafter"/>
</dbReference>
<comment type="caution">
    <text evidence="9">The sequence shown here is derived from an EMBL/GenBank/DDBJ whole genome shotgun (WGS) entry which is preliminary data.</text>
</comment>
<evidence type="ECO:0000313" key="10">
    <source>
        <dbReference type="Proteomes" id="UP000559027"/>
    </source>
</evidence>
<feature type="transmembrane region" description="Helical" evidence="8">
    <location>
        <begin position="119"/>
        <end position="138"/>
    </location>
</feature>
<keyword evidence="6 8" id="KW-1133">Transmembrane helix</keyword>
<dbReference type="Pfam" id="PF06432">
    <property type="entry name" value="GPI2"/>
    <property type="match status" value="1"/>
</dbReference>
<feature type="transmembrane region" description="Helical" evidence="8">
    <location>
        <begin position="259"/>
        <end position="279"/>
    </location>
</feature>
<dbReference type="UniPathway" id="UPA00196"/>
<keyword evidence="5 8" id="KW-0812">Transmembrane</keyword>
<feature type="transmembrane region" description="Helical" evidence="8">
    <location>
        <begin position="80"/>
        <end position="98"/>
    </location>
</feature>
<proteinExistence type="inferred from homology"/>
<dbReference type="GO" id="GO:0006506">
    <property type="term" value="P:GPI anchor biosynthetic process"/>
    <property type="evidence" value="ECO:0007669"/>
    <property type="project" value="UniProtKB-UniPathway"/>
</dbReference>
<evidence type="ECO:0000256" key="3">
    <source>
        <dbReference type="ARBA" id="ARBA00008321"/>
    </source>
</evidence>
<evidence type="ECO:0000313" key="9">
    <source>
        <dbReference type="EMBL" id="KAF5355784.1"/>
    </source>
</evidence>
<gene>
    <name evidence="9" type="ORF">D9756_003778</name>
</gene>
<keyword evidence="10" id="KW-1185">Reference proteome</keyword>
<evidence type="ECO:0000256" key="5">
    <source>
        <dbReference type="ARBA" id="ARBA00022692"/>
    </source>
</evidence>
<reference evidence="9 10" key="1">
    <citation type="journal article" date="2020" name="ISME J.">
        <title>Uncovering the hidden diversity of litter-decomposition mechanisms in mushroom-forming fungi.</title>
        <authorList>
            <person name="Floudas D."/>
            <person name="Bentzer J."/>
            <person name="Ahren D."/>
            <person name="Johansson T."/>
            <person name="Persson P."/>
            <person name="Tunlid A."/>
        </authorList>
    </citation>
    <scope>NUCLEOTIDE SEQUENCE [LARGE SCALE GENOMIC DNA]</scope>
    <source>
        <strain evidence="9 10">CBS 146.42</strain>
    </source>
</reference>
<comment type="similarity">
    <text evidence="3">Belongs to the PIGC family.</text>
</comment>
<keyword evidence="4" id="KW-0337">GPI-anchor biosynthesis</keyword>
<comment type="pathway">
    <text evidence="2">Glycolipid biosynthesis; glycosylphosphatidylinositol-anchor biosynthesis.</text>
</comment>
<evidence type="ECO:0000256" key="2">
    <source>
        <dbReference type="ARBA" id="ARBA00004687"/>
    </source>
</evidence>
<name>A0A8H5G0F1_9AGAR</name>
<organism evidence="9 10">
    <name type="scientific">Leucocoprinus leucothites</name>
    <dbReference type="NCBI Taxonomy" id="201217"/>
    <lineage>
        <taxon>Eukaryota</taxon>
        <taxon>Fungi</taxon>
        <taxon>Dikarya</taxon>
        <taxon>Basidiomycota</taxon>
        <taxon>Agaricomycotina</taxon>
        <taxon>Agaricomycetes</taxon>
        <taxon>Agaricomycetidae</taxon>
        <taxon>Agaricales</taxon>
        <taxon>Agaricineae</taxon>
        <taxon>Agaricaceae</taxon>
        <taxon>Leucocoprinus</taxon>
    </lineage>
</organism>
<dbReference type="PANTHER" id="PTHR12982">
    <property type="entry name" value="PHOSPHATIDYLINOSITOL GLYCAN, CLASS C"/>
    <property type="match status" value="1"/>
</dbReference>
<sequence length="298" mass="33046">MEQEQVEWEKVLWKTQGFEDNYIHPRYFLESLRKNPNFTPYTYYSLLLLTCAITQHVSAIFIIMGIFLQLREGSLNPRGLLWASIGAFCVGYGCWSFLDSWNPSVPLHNRKAVMEKHLKALKSSILVFLSLMSLSPVLRTLTAATSPDSIWALSAILFSLNMLLADYSAMPTNEHGQARLSSVLSMNAAISGSVVLASRLSTDMSVFALVLCSVVAFAFFPLLRRLIQATSTIAWVALTLVLGASAVVLASYVSDTFMYLSGFALVVITFVAPAILMWAQKFKNEIRGPWDVAVPIVS</sequence>
<evidence type="ECO:0000256" key="1">
    <source>
        <dbReference type="ARBA" id="ARBA00004141"/>
    </source>
</evidence>
<dbReference type="EMBL" id="JAACJO010000007">
    <property type="protein sequence ID" value="KAF5355784.1"/>
    <property type="molecule type" value="Genomic_DNA"/>
</dbReference>
<evidence type="ECO:0000256" key="4">
    <source>
        <dbReference type="ARBA" id="ARBA00022502"/>
    </source>
</evidence>
<feature type="transmembrane region" description="Helical" evidence="8">
    <location>
        <begin position="150"/>
        <end position="168"/>
    </location>
</feature>
<feature type="transmembrane region" description="Helical" evidence="8">
    <location>
        <begin position="43"/>
        <end position="68"/>
    </location>
</feature>